<dbReference type="GO" id="GO:0000976">
    <property type="term" value="F:transcription cis-regulatory region binding"/>
    <property type="evidence" value="ECO:0007669"/>
    <property type="project" value="TreeGrafter"/>
</dbReference>
<organism evidence="5 6">
    <name type="scientific">Paracoccus denitrificans</name>
    <dbReference type="NCBI Taxonomy" id="266"/>
    <lineage>
        <taxon>Bacteria</taxon>
        <taxon>Pseudomonadati</taxon>
        <taxon>Pseudomonadota</taxon>
        <taxon>Alphaproteobacteria</taxon>
        <taxon>Rhodobacterales</taxon>
        <taxon>Paracoccaceae</taxon>
        <taxon>Paracoccus</taxon>
    </lineage>
</organism>
<dbReference type="InterPro" id="IPR046335">
    <property type="entry name" value="LacI/GalR-like_sensor"/>
</dbReference>
<evidence type="ECO:0000313" key="6">
    <source>
        <dbReference type="Proteomes" id="UP000315344"/>
    </source>
</evidence>
<dbReference type="SMART" id="SM00354">
    <property type="entry name" value="HTH_LACI"/>
    <property type="match status" value="1"/>
</dbReference>
<dbReference type="SUPFAM" id="SSF53822">
    <property type="entry name" value="Periplasmic binding protein-like I"/>
    <property type="match status" value="1"/>
</dbReference>
<dbReference type="AlphaFoldDB" id="A0A533I3J0"/>
<dbReference type="Gene3D" id="1.10.260.40">
    <property type="entry name" value="lambda repressor-like DNA-binding domains"/>
    <property type="match status" value="1"/>
</dbReference>
<reference evidence="5 6" key="1">
    <citation type="journal article" date="2017" name="Nat. Commun.">
        <title>In situ click chemistry generation of cyclooxygenase-2 inhibitors.</title>
        <authorList>
            <person name="Bhardwaj A."/>
            <person name="Kaur J."/>
            <person name="Wuest M."/>
            <person name="Wuest F."/>
        </authorList>
    </citation>
    <scope>NUCLEOTIDE SEQUENCE [LARGE SCALE GENOMIC DNA]</scope>
    <source>
        <strain evidence="5">S2_012_000_R3_94</strain>
    </source>
</reference>
<dbReference type="Proteomes" id="UP000315344">
    <property type="component" value="Unassembled WGS sequence"/>
</dbReference>
<dbReference type="PANTHER" id="PTHR30146">
    <property type="entry name" value="LACI-RELATED TRANSCRIPTIONAL REPRESSOR"/>
    <property type="match status" value="1"/>
</dbReference>
<dbReference type="Gene3D" id="3.40.50.2300">
    <property type="match status" value="2"/>
</dbReference>
<evidence type="ECO:0000256" key="2">
    <source>
        <dbReference type="ARBA" id="ARBA00023125"/>
    </source>
</evidence>
<evidence type="ECO:0000313" key="5">
    <source>
        <dbReference type="EMBL" id="TKW64308.1"/>
    </source>
</evidence>
<sequence length="327" mass="35007">MTTVGRLAGVSQVTVSRALSDPSKVSPETLARIRDAIAATGFVPNALAGALASRKSNLITALVPSITNIVYSSLLHGFADIMREHGYQIMMSETGFDQLREQEMIATHLARRPDGILLTGIHHSPEARRMLIGAAIPVVEVWDITETPIDCCIGFSHHDVGRAAAEFAKGAGYVRVATVTAGDMRAGRRRDAFIERFTASTPGLTVSRVDYPAGTATLGQGREALANLIDTQGFMGGLIFCSSDQYAQGILTEANARGLRVPEDIAVMGFGDQVFAEHTWPSITTIRVDRNALGKAAANALLQRFNGRTEGPTTVDLGFALIRRESA</sequence>
<feature type="domain" description="HTH lacI-type" evidence="4">
    <location>
        <begin position="1"/>
        <end position="53"/>
    </location>
</feature>
<proteinExistence type="predicted"/>
<dbReference type="InterPro" id="IPR000843">
    <property type="entry name" value="HTH_LacI"/>
</dbReference>
<dbReference type="CDD" id="cd01392">
    <property type="entry name" value="HTH_LacI"/>
    <property type="match status" value="1"/>
</dbReference>
<gene>
    <name evidence="5" type="ORF">DI616_18620</name>
</gene>
<dbReference type="PANTHER" id="PTHR30146:SF33">
    <property type="entry name" value="TRANSCRIPTIONAL REGULATOR"/>
    <property type="match status" value="1"/>
</dbReference>
<dbReference type="CDD" id="cd01575">
    <property type="entry name" value="PBP1_GntR"/>
    <property type="match status" value="1"/>
</dbReference>
<dbReference type="GO" id="GO:0003700">
    <property type="term" value="F:DNA-binding transcription factor activity"/>
    <property type="evidence" value="ECO:0007669"/>
    <property type="project" value="TreeGrafter"/>
</dbReference>
<dbReference type="PROSITE" id="PS50932">
    <property type="entry name" value="HTH_LACI_2"/>
    <property type="match status" value="1"/>
</dbReference>
<comment type="caution">
    <text evidence="5">The sequence shown here is derived from an EMBL/GenBank/DDBJ whole genome shotgun (WGS) entry which is preliminary data.</text>
</comment>
<dbReference type="EMBL" id="VAFL01000024">
    <property type="protein sequence ID" value="TKW64308.1"/>
    <property type="molecule type" value="Genomic_DNA"/>
</dbReference>
<evidence type="ECO:0000256" key="1">
    <source>
        <dbReference type="ARBA" id="ARBA00023015"/>
    </source>
</evidence>
<evidence type="ECO:0000256" key="3">
    <source>
        <dbReference type="ARBA" id="ARBA00023163"/>
    </source>
</evidence>
<dbReference type="InterPro" id="IPR028082">
    <property type="entry name" value="Peripla_BP_I"/>
</dbReference>
<evidence type="ECO:0000259" key="4">
    <source>
        <dbReference type="PROSITE" id="PS50932"/>
    </source>
</evidence>
<name>A0A533I3J0_PARDE</name>
<dbReference type="InterPro" id="IPR010982">
    <property type="entry name" value="Lambda_DNA-bd_dom_sf"/>
</dbReference>
<keyword evidence="2" id="KW-0238">DNA-binding</keyword>
<dbReference type="SUPFAM" id="SSF47413">
    <property type="entry name" value="lambda repressor-like DNA-binding domains"/>
    <property type="match status" value="1"/>
</dbReference>
<keyword evidence="1" id="KW-0805">Transcription regulation</keyword>
<accession>A0A533I3J0</accession>
<protein>
    <submittedName>
        <fullName evidence="5">Substrate-binding domain-containing protein</fullName>
    </submittedName>
</protein>
<dbReference type="Pfam" id="PF13377">
    <property type="entry name" value="Peripla_BP_3"/>
    <property type="match status" value="1"/>
</dbReference>
<keyword evidence="3" id="KW-0804">Transcription</keyword>
<dbReference type="Pfam" id="PF00356">
    <property type="entry name" value="LacI"/>
    <property type="match status" value="1"/>
</dbReference>